<evidence type="ECO:0000256" key="1">
    <source>
        <dbReference type="SAM" id="MobiDB-lite"/>
    </source>
</evidence>
<proteinExistence type="predicted"/>
<feature type="compositionally biased region" description="Basic residues" evidence="1">
    <location>
        <begin position="1"/>
        <end position="22"/>
    </location>
</feature>
<dbReference type="Proteomes" id="UP000324222">
    <property type="component" value="Unassembled WGS sequence"/>
</dbReference>
<keyword evidence="3" id="KW-1185">Reference proteome</keyword>
<dbReference type="EMBL" id="VSRR010022227">
    <property type="protein sequence ID" value="MPC64545.1"/>
    <property type="molecule type" value="Genomic_DNA"/>
</dbReference>
<evidence type="ECO:0000313" key="2">
    <source>
        <dbReference type="EMBL" id="MPC64545.1"/>
    </source>
</evidence>
<gene>
    <name evidence="2" type="ORF">E2C01_058663</name>
</gene>
<organism evidence="2 3">
    <name type="scientific">Portunus trituberculatus</name>
    <name type="common">Swimming crab</name>
    <name type="synonym">Neptunus trituberculatus</name>
    <dbReference type="NCBI Taxonomy" id="210409"/>
    <lineage>
        <taxon>Eukaryota</taxon>
        <taxon>Metazoa</taxon>
        <taxon>Ecdysozoa</taxon>
        <taxon>Arthropoda</taxon>
        <taxon>Crustacea</taxon>
        <taxon>Multicrustacea</taxon>
        <taxon>Malacostraca</taxon>
        <taxon>Eumalacostraca</taxon>
        <taxon>Eucarida</taxon>
        <taxon>Decapoda</taxon>
        <taxon>Pleocyemata</taxon>
        <taxon>Brachyura</taxon>
        <taxon>Eubrachyura</taxon>
        <taxon>Portunoidea</taxon>
        <taxon>Portunidae</taxon>
        <taxon>Portuninae</taxon>
        <taxon>Portunus</taxon>
    </lineage>
</organism>
<name>A0A5B7H4R6_PORTR</name>
<sequence length="52" mass="6042">MQTRQHYHDHSHHHHHHHHHLLNTKPPGTFTYQAKGVCCLSCFLAGRGRGII</sequence>
<reference evidence="2 3" key="1">
    <citation type="submission" date="2019-05" db="EMBL/GenBank/DDBJ databases">
        <title>Another draft genome of Portunus trituberculatus and its Hox gene families provides insights of decapod evolution.</title>
        <authorList>
            <person name="Jeong J.-H."/>
            <person name="Song I."/>
            <person name="Kim S."/>
            <person name="Choi T."/>
            <person name="Kim D."/>
            <person name="Ryu S."/>
            <person name="Kim W."/>
        </authorList>
    </citation>
    <scope>NUCLEOTIDE SEQUENCE [LARGE SCALE GENOMIC DNA]</scope>
    <source>
        <tissue evidence="2">Muscle</tissue>
    </source>
</reference>
<feature type="region of interest" description="Disordered" evidence="1">
    <location>
        <begin position="1"/>
        <end position="26"/>
    </location>
</feature>
<evidence type="ECO:0000313" key="3">
    <source>
        <dbReference type="Proteomes" id="UP000324222"/>
    </source>
</evidence>
<comment type="caution">
    <text evidence="2">The sequence shown here is derived from an EMBL/GenBank/DDBJ whole genome shotgun (WGS) entry which is preliminary data.</text>
</comment>
<accession>A0A5B7H4R6</accession>
<protein>
    <submittedName>
        <fullName evidence="2">Uncharacterized protein</fullName>
    </submittedName>
</protein>
<dbReference type="AlphaFoldDB" id="A0A5B7H4R6"/>